<dbReference type="InterPro" id="IPR029032">
    <property type="entry name" value="AhpD-like"/>
</dbReference>
<gene>
    <name evidence="3" type="ORF">K1J60_00595</name>
</gene>
<dbReference type="InterPro" id="IPR004675">
    <property type="entry name" value="AhpD_core"/>
</dbReference>
<organism evidence="3 4">
    <name type="scientific">Streptomyces akebiae</name>
    <dbReference type="NCBI Taxonomy" id="2865673"/>
    <lineage>
        <taxon>Bacteria</taxon>
        <taxon>Bacillati</taxon>
        <taxon>Actinomycetota</taxon>
        <taxon>Actinomycetes</taxon>
        <taxon>Kitasatosporales</taxon>
        <taxon>Streptomycetaceae</taxon>
        <taxon>Streptomyces</taxon>
    </lineage>
</organism>
<dbReference type="NCBIfam" id="TIGR00778">
    <property type="entry name" value="ahpD_dom"/>
    <property type="match status" value="1"/>
</dbReference>
<keyword evidence="4" id="KW-1185">Reference proteome</keyword>
<reference evidence="3 4" key="1">
    <citation type="submission" date="2021-08" db="EMBL/GenBank/DDBJ databases">
        <authorList>
            <person name="Ping M."/>
        </authorList>
    </citation>
    <scope>NUCLEOTIDE SEQUENCE [LARGE SCALE GENOMIC DNA]</scope>
    <source>
        <strain evidence="3 4">MG28</strain>
    </source>
</reference>
<evidence type="ECO:0000256" key="1">
    <source>
        <dbReference type="SAM" id="MobiDB-lite"/>
    </source>
</evidence>
<dbReference type="EMBL" id="CP080647">
    <property type="protein sequence ID" value="QYX82676.1"/>
    <property type="molecule type" value="Genomic_DNA"/>
</dbReference>
<protein>
    <submittedName>
        <fullName evidence="3">Carboxymuconolactone decarboxylase family protein</fullName>
    </submittedName>
</protein>
<evidence type="ECO:0000313" key="4">
    <source>
        <dbReference type="Proteomes" id="UP000827138"/>
    </source>
</evidence>
<dbReference type="InterPro" id="IPR003779">
    <property type="entry name" value="CMD-like"/>
</dbReference>
<dbReference type="PANTHER" id="PTHR35446">
    <property type="entry name" value="SI:CH211-175M2.5"/>
    <property type="match status" value="1"/>
</dbReference>
<evidence type="ECO:0000259" key="2">
    <source>
        <dbReference type="Pfam" id="PF02627"/>
    </source>
</evidence>
<dbReference type="Gene3D" id="1.20.1290.10">
    <property type="entry name" value="AhpD-like"/>
    <property type="match status" value="1"/>
</dbReference>
<accession>A0ABX8Y399</accession>
<dbReference type="Proteomes" id="UP000827138">
    <property type="component" value="Chromosome"/>
</dbReference>
<name>A0ABX8Y399_9ACTN</name>
<feature type="domain" description="Carboxymuconolactone decarboxylase-like" evidence="2">
    <location>
        <begin position="44"/>
        <end position="130"/>
    </location>
</feature>
<dbReference type="SUPFAM" id="SSF69118">
    <property type="entry name" value="AhpD-like"/>
    <property type="match status" value="1"/>
</dbReference>
<dbReference type="PANTHER" id="PTHR35446:SF2">
    <property type="entry name" value="CARBOXYMUCONOLACTONE DECARBOXYLASE-LIKE DOMAIN-CONTAINING PROTEIN"/>
    <property type="match status" value="1"/>
</dbReference>
<proteinExistence type="predicted"/>
<dbReference type="Pfam" id="PF02627">
    <property type="entry name" value="CMD"/>
    <property type="match status" value="1"/>
</dbReference>
<evidence type="ECO:0000313" key="3">
    <source>
        <dbReference type="EMBL" id="QYX82676.1"/>
    </source>
</evidence>
<feature type="region of interest" description="Disordered" evidence="1">
    <location>
        <begin position="1"/>
        <end position="28"/>
    </location>
</feature>
<sequence length="190" mass="20315">MPRERTGGYSTQRACDAGPPGRREVSEHIDGPAPRRIFVDKQSPQAFQAMVKASEAVSATAAEAGLDRTTVELINLRVSQLNGCAYCLDLHTRRALRAGESARRLGVLTAWRDTGLFTPGERAALALAEATTDPTGSAAQEAAYEAARRVLTEDQISAVIWVAITIGAFNRVSVMSGYPVEAPRSGPAEF</sequence>